<accession>A0A131Z8R8</accession>
<protein>
    <submittedName>
        <fullName evidence="2">Lipocalin</fullName>
    </submittedName>
</protein>
<keyword evidence="1" id="KW-0472">Membrane</keyword>
<sequence length="245" mass="28493">MNMYRKKNTCIERVRLSVDGEAMDLWRMCLWLVFSVIYFPISVLTISAGNADYDSYEGEEQETTPANEKATPPPKNVPKIVYPDIFQFYNTTEKIWVYNTTRKSNETCVVDDVEHTSHINVFTTRFSFIGGTIKNLTFEAKFDVSPMIPTVDNTYNEMYVRIPSVTYHYETLLFMSEKYDCGVFYNNYHGDGPGPYDSFDLRLWNSSLEKGPDEKCLHIFEEIIKSQPITFSYTSACQCIFRVQE</sequence>
<name>A0A131Z8R8_RHIAP</name>
<keyword evidence="1" id="KW-0812">Transmembrane</keyword>
<keyword evidence="1" id="KW-1133">Transmembrane helix</keyword>
<dbReference type="AlphaFoldDB" id="A0A131Z8R8"/>
<evidence type="ECO:0000256" key="1">
    <source>
        <dbReference type="SAM" id="Phobius"/>
    </source>
</evidence>
<reference evidence="2" key="1">
    <citation type="journal article" date="2016" name="Ticks Tick Borne Dis.">
        <title>De novo assembly and annotation of the salivary gland transcriptome of Rhipicephalus appendiculatus male and female ticks during blood feeding.</title>
        <authorList>
            <person name="de Castro M.H."/>
            <person name="de Klerk D."/>
            <person name="Pienaar R."/>
            <person name="Latif A.A."/>
            <person name="Rees D.J."/>
            <person name="Mans B.J."/>
        </authorList>
    </citation>
    <scope>NUCLEOTIDE SEQUENCE</scope>
    <source>
        <tissue evidence="2">Salivary glands</tissue>
    </source>
</reference>
<feature type="transmembrane region" description="Helical" evidence="1">
    <location>
        <begin position="25"/>
        <end position="46"/>
    </location>
</feature>
<organism evidence="2">
    <name type="scientific">Rhipicephalus appendiculatus</name>
    <name type="common">Brown ear tick</name>
    <dbReference type="NCBI Taxonomy" id="34631"/>
    <lineage>
        <taxon>Eukaryota</taxon>
        <taxon>Metazoa</taxon>
        <taxon>Ecdysozoa</taxon>
        <taxon>Arthropoda</taxon>
        <taxon>Chelicerata</taxon>
        <taxon>Arachnida</taxon>
        <taxon>Acari</taxon>
        <taxon>Parasitiformes</taxon>
        <taxon>Ixodida</taxon>
        <taxon>Ixodoidea</taxon>
        <taxon>Ixodidae</taxon>
        <taxon>Rhipicephalinae</taxon>
        <taxon>Rhipicephalus</taxon>
        <taxon>Rhipicephalus</taxon>
    </lineage>
</organism>
<dbReference type="EMBL" id="GEDV01001956">
    <property type="protein sequence ID" value="JAP86601.1"/>
    <property type="molecule type" value="Transcribed_RNA"/>
</dbReference>
<dbReference type="Gene3D" id="2.40.128.20">
    <property type="match status" value="1"/>
</dbReference>
<dbReference type="InterPro" id="IPR012674">
    <property type="entry name" value="Calycin"/>
</dbReference>
<proteinExistence type="predicted"/>
<evidence type="ECO:0000313" key="2">
    <source>
        <dbReference type="EMBL" id="JAP86601.1"/>
    </source>
</evidence>